<dbReference type="SUPFAM" id="SSF63817">
    <property type="entry name" value="Sortase"/>
    <property type="match status" value="1"/>
</dbReference>
<feature type="compositionally biased region" description="Polar residues" evidence="2">
    <location>
        <begin position="118"/>
        <end position="128"/>
    </location>
</feature>
<feature type="compositionally biased region" description="Acidic residues" evidence="2">
    <location>
        <begin position="102"/>
        <end position="112"/>
    </location>
</feature>
<dbReference type="RefSeq" id="WP_271713829.1">
    <property type="nucleotide sequence ID" value="NZ_AP024169.1"/>
</dbReference>
<dbReference type="GO" id="GO:0016787">
    <property type="term" value="F:hydrolase activity"/>
    <property type="evidence" value="ECO:0007669"/>
    <property type="project" value="UniProtKB-KW"/>
</dbReference>
<dbReference type="Gene3D" id="2.40.260.10">
    <property type="entry name" value="Sortase"/>
    <property type="match status" value="1"/>
</dbReference>
<evidence type="ECO:0000313" key="5">
    <source>
        <dbReference type="Proteomes" id="UP000595897"/>
    </source>
</evidence>
<keyword evidence="3" id="KW-0812">Transmembrane</keyword>
<accession>A0A7R7EPT9</accession>
<dbReference type="CDD" id="cd05826">
    <property type="entry name" value="Sortase_B"/>
    <property type="match status" value="1"/>
</dbReference>
<name>A0A7R7EPT9_9FIRM</name>
<evidence type="ECO:0000313" key="4">
    <source>
        <dbReference type="EMBL" id="BCN32814.1"/>
    </source>
</evidence>
<reference evidence="4 5" key="1">
    <citation type="submission" date="2020-11" db="EMBL/GenBank/DDBJ databases">
        <title>Draft genome sequencing of a Lachnospiraceae strain isolated from anoxic soil subjected to BSD treatment.</title>
        <authorList>
            <person name="Uek A."/>
            <person name="Tonouchi A."/>
        </authorList>
    </citation>
    <scope>NUCLEOTIDE SEQUENCE [LARGE SCALE GENOMIC DNA]</scope>
    <source>
        <strain evidence="4 5">TB5</strain>
    </source>
</reference>
<evidence type="ECO:0000256" key="2">
    <source>
        <dbReference type="SAM" id="MobiDB-lite"/>
    </source>
</evidence>
<evidence type="ECO:0000256" key="1">
    <source>
        <dbReference type="ARBA" id="ARBA00022801"/>
    </source>
</evidence>
<dbReference type="Pfam" id="PF04203">
    <property type="entry name" value="Sortase"/>
    <property type="match status" value="1"/>
</dbReference>
<sequence length="321" mass="36521">MKKENKIILLVCVTIVINCIIVIMYSTEIKKRIDVVTEQSNKIEKELSIENNNKIQSTNNNAKNNIKNSSKVSTNNSKSKNTTKGNKKEELNTDIQINDQIENLDQEGSDESQEAKDNSSSATKTDMNQPKDKAIYKQLLSAQKANPNVVAFITIKDTNIQYPVLKGDRDNSYLHKDLTGQYSEEGSIVLDGSINVSDANTVRNLVIRGNNTKKGNMFADLVKYKDENFYREHQYIYYQQQDKLTKWKVFAVYYIDGNDQKIPTAFKDDSEFADYLLHCQRQSIFTTDNEVSMKDSIITLVTDSFEYANGKTIVQAALVVE</sequence>
<feature type="transmembrane region" description="Helical" evidence="3">
    <location>
        <begin position="7"/>
        <end position="25"/>
    </location>
</feature>
<dbReference type="InterPro" id="IPR009835">
    <property type="entry name" value="SrtB"/>
</dbReference>
<dbReference type="KEGG" id="ahb:bsdtb5_41090"/>
<gene>
    <name evidence="4" type="ORF">bsdtb5_41090</name>
</gene>
<dbReference type="Proteomes" id="UP000595897">
    <property type="component" value="Chromosome"/>
</dbReference>
<keyword evidence="5" id="KW-1185">Reference proteome</keyword>
<keyword evidence="3" id="KW-1133">Transmembrane helix</keyword>
<dbReference type="InterPro" id="IPR005754">
    <property type="entry name" value="Sortase"/>
</dbReference>
<dbReference type="EMBL" id="AP024169">
    <property type="protein sequence ID" value="BCN32814.1"/>
    <property type="molecule type" value="Genomic_DNA"/>
</dbReference>
<feature type="compositionally biased region" description="Low complexity" evidence="2">
    <location>
        <begin position="54"/>
        <end position="84"/>
    </location>
</feature>
<dbReference type="InterPro" id="IPR023365">
    <property type="entry name" value="Sortase_dom-sf"/>
</dbReference>
<evidence type="ECO:0000256" key="3">
    <source>
        <dbReference type="SAM" id="Phobius"/>
    </source>
</evidence>
<proteinExistence type="predicted"/>
<protein>
    <submittedName>
        <fullName evidence="4">Uncharacterized protein</fullName>
    </submittedName>
</protein>
<organism evidence="4 5">
    <name type="scientific">Anaeromicropila herbilytica</name>
    <dbReference type="NCBI Taxonomy" id="2785025"/>
    <lineage>
        <taxon>Bacteria</taxon>
        <taxon>Bacillati</taxon>
        <taxon>Bacillota</taxon>
        <taxon>Clostridia</taxon>
        <taxon>Lachnospirales</taxon>
        <taxon>Lachnospiraceae</taxon>
        <taxon>Anaeromicropila</taxon>
    </lineage>
</organism>
<keyword evidence="1" id="KW-0378">Hydrolase</keyword>
<keyword evidence="3" id="KW-0472">Membrane</keyword>
<dbReference type="AlphaFoldDB" id="A0A7R7EPT9"/>
<feature type="region of interest" description="Disordered" evidence="2">
    <location>
        <begin position="54"/>
        <end position="130"/>
    </location>
</feature>